<reference evidence="4 5" key="1">
    <citation type="submission" date="2016-04" db="EMBL/GenBank/DDBJ databases">
        <title>Complete Genome Sequence of Chryseobacterium sp. IHBB 10212.</title>
        <authorList>
            <person name="Pal M."/>
            <person name="Swarnkar M.K."/>
            <person name="Kaushal K."/>
            <person name="Chhibber S."/>
            <person name="Singh A.K."/>
            <person name="Gulati A."/>
        </authorList>
    </citation>
    <scope>NUCLEOTIDE SEQUENCE [LARGE SCALE GENOMIC DNA]</scope>
    <source>
        <strain evidence="4 5">IHBB 10212</strain>
    </source>
</reference>
<dbReference type="Pfam" id="PF00041">
    <property type="entry name" value="fn3"/>
    <property type="match status" value="1"/>
</dbReference>
<feature type="domain" description="Fibronectin type-III" evidence="3">
    <location>
        <begin position="241"/>
        <end position="334"/>
    </location>
</feature>
<dbReference type="SMART" id="SM00060">
    <property type="entry name" value="FN3"/>
    <property type="match status" value="1"/>
</dbReference>
<evidence type="ECO:0000259" key="3">
    <source>
        <dbReference type="PROSITE" id="PS50853"/>
    </source>
</evidence>
<dbReference type="OrthoDB" id="975384at2"/>
<evidence type="ECO:0000256" key="2">
    <source>
        <dbReference type="SAM" id="SignalP"/>
    </source>
</evidence>
<evidence type="ECO:0000313" key="5">
    <source>
        <dbReference type="Proteomes" id="UP000077824"/>
    </source>
</evidence>
<dbReference type="InterPro" id="IPR036116">
    <property type="entry name" value="FN3_sf"/>
</dbReference>
<dbReference type="Proteomes" id="UP000077824">
    <property type="component" value="Chromosome"/>
</dbReference>
<dbReference type="STRING" id="1685010.A0O34_06550"/>
<keyword evidence="5" id="KW-1185">Reference proteome</keyword>
<feature type="chain" id="PRO_5008003747" description="Fibronectin type-III domain-containing protein" evidence="2">
    <location>
        <begin position="24"/>
        <end position="581"/>
    </location>
</feature>
<dbReference type="PROSITE" id="PS50853">
    <property type="entry name" value="FN3"/>
    <property type="match status" value="1"/>
</dbReference>
<dbReference type="SUPFAM" id="SSF49265">
    <property type="entry name" value="Fibronectin type III"/>
    <property type="match status" value="1"/>
</dbReference>
<name>A0A172XTM9_9FLAO</name>
<feature type="signal peptide" evidence="2">
    <location>
        <begin position="1"/>
        <end position="23"/>
    </location>
</feature>
<dbReference type="RefSeq" id="WP_066752766.1">
    <property type="nucleotide sequence ID" value="NZ_CP015199.1"/>
</dbReference>
<sequence length="581" mass="61005">MNKKITVGFFCLMTASLFCKINAQTYQTLNVTSGYNADLVANGSGTASSSTTQSVDSPTNGYVFMSTDFMNGAGAMPTSGLPSSGLINSANTTGLSFQMAPYTSNNSLRLVNANDSGALNFGSTPKASKLFMLATTGSGSSIASIVVNFTDGSNQTFTNQSVKDWYGGTGFAIKGIGRASRVTDAIENNANDPRLYEIALSISSANQLKSISGVSVTKTSSTASFLCVFGFSYQVANTCIAPDSITVTNLTPNSATVSWTAVSGVSSYELYRSTSTVAPVSSTTPTDTGITTASKNITGLSPATSYNVWVRSNCGGGSVSDWSLVKASFTTPCTSVNAPYTENFNSTTSGTLPMCTSQQVINPGGNWSVDDATGLAGFSSNVVYVATTNANDANTWFYTNGVNLQAGTSYTFTFDYANYASPQSFKVAYGMSPINTSMTNVINDYANVNVTNYATGSFTITPSATGVYYLGFNVYTTAAMSGGFGIMMFDNISLTTSTLSTSENLLSENLQVYPNPTSDYLNIKGTKKVSGIKVLDVSGRVVLSSNKAEQKIDVSQLVKGAYILTVKNTDGTSSTHKFIKK</sequence>
<dbReference type="AlphaFoldDB" id="A0A172XTM9"/>
<organism evidence="4 5">
    <name type="scientific">Chryseobacterium glaciei</name>
    <dbReference type="NCBI Taxonomy" id="1685010"/>
    <lineage>
        <taxon>Bacteria</taxon>
        <taxon>Pseudomonadati</taxon>
        <taxon>Bacteroidota</taxon>
        <taxon>Flavobacteriia</taxon>
        <taxon>Flavobacteriales</taxon>
        <taxon>Weeksellaceae</taxon>
        <taxon>Chryseobacterium group</taxon>
        <taxon>Chryseobacterium</taxon>
    </lineage>
</organism>
<accession>A0A172XTM9</accession>
<dbReference type="InterPro" id="IPR003961">
    <property type="entry name" value="FN3_dom"/>
</dbReference>
<dbReference type="Pfam" id="PF18962">
    <property type="entry name" value="Por_Secre_tail"/>
    <property type="match status" value="1"/>
</dbReference>
<dbReference type="Gene3D" id="2.60.120.200">
    <property type="match status" value="1"/>
</dbReference>
<dbReference type="NCBIfam" id="TIGR04183">
    <property type="entry name" value="Por_Secre_tail"/>
    <property type="match status" value="1"/>
</dbReference>
<gene>
    <name evidence="4" type="ORF">A0O34_06550</name>
</gene>
<evidence type="ECO:0000256" key="1">
    <source>
        <dbReference type="ARBA" id="ARBA00022729"/>
    </source>
</evidence>
<dbReference type="Gene3D" id="2.60.40.10">
    <property type="entry name" value="Immunoglobulins"/>
    <property type="match status" value="1"/>
</dbReference>
<evidence type="ECO:0000313" key="4">
    <source>
        <dbReference type="EMBL" id="ANF50192.1"/>
    </source>
</evidence>
<proteinExistence type="predicted"/>
<dbReference type="InterPro" id="IPR026444">
    <property type="entry name" value="Secre_tail"/>
</dbReference>
<dbReference type="EMBL" id="CP015199">
    <property type="protein sequence ID" value="ANF50192.1"/>
    <property type="molecule type" value="Genomic_DNA"/>
</dbReference>
<dbReference type="KEGG" id="chh:A0O34_06550"/>
<dbReference type="InterPro" id="IPR013783">
    <property type="entry name" value="Ig-like_fold"/>
</dbReference>
<dbReference type="CDD" id="cd00063">
    <property type="entry name" value="FN3"/>
    <property type="match status" value="1"/>
</dbReference>
<protein>
    <recommendedName>
        <fullName evidence="3">Fibronectin type-III domain-containing protein</fullName>
    </recommendedName>
</protein>
<keyword evidence="1 2" id="KW-0732">Signal</keyword>